<protein>
    <recommendedName>
        <fullName evidence="7">Major facilitator superfamily (MFS) profile domain-containing protein</fullName>
    </recommendedName>
</protein>
<keyword evidence="3 6" id="KW-1133">Transmembrane helix</keyword>
<keyword evidence="2 6" id="KW-0812">Transmembrane</keyword>
<evidence type="ECO:0000313" key="9">
    <source>
        <dbReference type="Proteomes" id="UP000005220"/>
    </source>
</evidence>
<dbReference type="eggNOG" id="KOG0255">
    <property type="taxonomic scope" value="Eukaryota"/>
</dbReference>
<dbReference type="PANTHER" id="PTHR23502">
    <property type="entry name" value="MAJOR FACILITATOR SUPERFAMILY"/>
    <property type="match status" value="1"/>
</dbReference>
<feature type="transmembrane region" description="Helical" evidence="6">
    <location>
        <begin position="361"/>
        <end position="382"/>
    </location>
</feature>
<keyword evidence="9" id="KW-1185">Reference proteome</keyword>
<dbReference type="Pfam" id="PF07690">
    <property type="entry name" value="MFS_1"/>
    <property type="match status" value="1"/>
</dbReference>
<dbReference type="PROSITE" id="PS50850">
    <property type="entry name" value="MFS"/>
    <property type="match status" value="1"/>
</dbReference>
<dbReference type="OrthoDB" id="3357846at2759"/>
<dbReference type="PANTHER" id="PTHR23502:SF23">
    <property type="entry name" value="FLUCONAZOLE RESISTANCE PROTEIN 1"/>
    <property type="match status" value="1"/>
</dbReference>
<dbReference type="Proteomes" id="UP000005220">
    <property type="component" value="Chromosome 2"/>
</dbReference>
<feature type="transmembrane region" description="Helical" evidence="6">
    <location>
        <begin position="87"/>
        <end position="106"/>
    </location>
</feature>
<keyword evidence="4 6" id="KW-0472">Membrane</keyword>
<dbReference type="SUPFAM" id="SSF103473">
    <property type="entry name" value="MFS general substrate transporter"/>
    <property type="match status" value="1"/>
</dbReference>
<dbReference type="EMBL" id="HE650822">
    <property type="protein sequence ID" value="CCF56318.1"/>
    <property type="molecule type" value="Genomic_DNA"/>
</dbReference>
<dbReference type="GO" id="GO:0015244">
    <property type="term" value="F:fluconazole transmembrane transporter activity"/>
    <property type="evidence" value="ECO:0007669"/>
    <property type="project" value="TreeGrafter"/>
</dbReference>
<evidence type="ECO:0000259" key="7">
    <source>
        <dbReference type="PROSITE" id="PS50850"/>
    </source>
</evidence>
<dbReference type="GO" id="GO:0042910">
    <property type="term" value="F:xenobiotic transmembrane transporter activity"/>
    <property type="evidence" value="ECO:0007669"/>
    <property type="project" value="InterPro"/>
</dbReference>
<name>H2APL8_KAZAF</name>
<feature type="transmembrane region" description="Helical" evidence="6">
    <location>
        <begin position="466"/>
        <end position="484"/>
    </location>
</feature>
<dbReference type="RefSeq" id="XP_003955453.1">
    <property type="nucleotide sequence ID" value="XM_003955404.1"/>
</dbReference>
<dbReference type="FunFam" id="1.20.1250.20:FF:000011">
    <property type="entry name" value="MFS multidrug transporter, putative"/>
    <property type="match status" value="1"/>
</dbReference>
<feature type="transmembrane region" description="Helical" evidence="6">
    <location>
        <begin position="496"/>
        <end position="516"/>
    </location>
</feature>
<dbReference type="HOGENOM" id="CLU_008455_11_1_1"/>
<dbReference type="GO" id="GO:1990961">
    <property type="term" value="P:xenobiotic detoxification by transmembrane export across the plasma membrane"/>
    <property type="evidence" value="ECO:0007669"/>
    <property type="project" value="TreeGrafter"/>
</dbReference>
<gene>
    <name evidence="8" type="primary">KAFR0B00180</name>
    <name evidence="8" type="ORF">KAFR_0B00180</name>
</gene>
<dbReference type="AlphaFoldDB" id="H2APL8"/>
<reference evidence="8 9" key="1">
    <citation type="journal article" date="2011" name="Proc. Natl. Acad. Sci. U.S.A.">
        <title>Evolutionary erosion of yeast sex chromosomes by mating-type switching accidents.</title>
        <authorList>
            <person name="Gordon J.L."/>
            <person name="Armisen D."/>
            <person name="Proux-Wera E."/>
            <person name="Oheigeartaigh S.S."/>
            <person name="Byrne K.P."/>
            <person name="Wolfe K.H."/>
        </authorList>
    </citation>
    <scope>NUCLEOTIDE SEQUENCE [LARGE SCALE GENOMIC DNA]</scope>
    <source>
        <strain evidence="9">ATCC 22294 / BCRC 22015 / CBS 2517 / CECT 1963 / NBRC 1671 / NRRL Y-8276</strain>
    </source>
</reference>
<proteinExistence type="predicted"/>
<dbReference type="Gene3D" id="1.20.1250.20">
    <property type="entry name" value="MFS general substrate transporter like domains"/>
    <property type="match status" value="1"/>
</dbReference>
<dbReference type="InterPro" id="IPR011701">
    <property type="entry name" value="MFS"/>
</dbReference>
<feature type="transmembrane region" description="Helical" evidence="6">
    <location>
        <begin position="394"/>
        <end position="419"/>
    </location>
</feature>
<dbReference type="GO" id="GO:0005886">
    <property type="term" value="C:plasma membrane"/>
    <property type="evidence" value="ECO:0007669"/>
    <property type="project" value="UniProtKB-ARBA"/>
</dbReference>
<dbReference type="CDD" id="cd17323">
    <property type="entry name" value="MFS_Tpo1_MDR_like"/>
    <property type="match status" value="1"/>
</dbReference>
<feature type="compositionally biased region" description="Polar residues" evidence="5">
    <location>
        <begin position="37"/>
        <end position="47"/>
    </location>
</feature>
<evidence type="ECO:0000256" key="3">
    <source>
        <dbReference type="ARBA" id="ARBA00022989"/>
    </source>
</evidence>
<evidence type="ECO:0000256" key="4">
    <source>
        <dbReference type="ARBA" id="ARBA00023136"/>
    </source>
</evidence>
<evidence type="ECO:0000256" key="2">
    <source>
        <dbReference type="ARBA" id="ARBA00022692"/>
    </source>
</evidence>
<evidence type="ECO:0000313" key="8">
    <source>
        <dbReference type="EMBL" id="CCF56318.1"/>
    </source>
</evidence>
<comment type="subcellular location">
    <subcellularLocation>
        <location evidence="1">Membrane</location>
        <topology evidence="1">Multi-pass membrane protein</topology>
    </subcellularLocation>
</comment>
<dbReference type="InParanoid" id="H2APL8"/>
<feature type="transmembrane region" description="Helical" evidence="6">
    <location>
        <begin position="244"/>
        <end position="265"/>
    </location>
</feature>
<feature type="transmembrane region" description="Helical" evidence="6">
    <location>
        <begin position="425"/>
        <end position="454"/>
    </location>
</feature>
<accession>H2APL8</accession>
<sequence>MYLEAFKNTFFVDLLEYFHLVNVHENIQNKYTERNDTSMYEDSSSADIESKAGRENPVGDSAPFLVDWNGNDDPDNPQNWSDLKKNLIVFEVILLTCTNYMGSSIYTPGQDGIQNDFHVGQVTATLNLSLYVLGCGLGQVFFSPLSEVAKIGRQQIYIVTFPIFMLIQIGCATVQNIEGLIILRLLTGILCSPPLSTGGASIADVIHPGKLTTYIALWAVGTLAAPIIGPLLGASMVVAKNWRWTFWLLLWLSIPCLICCIFFFPETSAANILSRRASRIRKQTGDNRYHTEQEMLDAGVTPKDFLINTLYRPIEIIVKEPIVLAFDVYTALCFGTLYLFFEALPIVFVENWGFTLIELGLSYFGFCVGCCVAFSVLLLFVSKIVKPRRQDGTFVPETFLILAMSVSWSLPCALFLFGWAAMTHWIVPIIAEIFFVLFAFNLFQTAFSYLALCYPNYIASVYAGNGLCRCVFGCAFPLFGRAMYNNLAIDGYPVGWGSSIIGFISLALALIPFVLYKYGEYLRSKSSFTG</sequence>
<dbReference type="InterPro" id="IPR036259">
    <property type="entry name" value="MFS_trans_sf"/>
</dbReference>
<dbReference type="InterPro" id="IPR020846">
    <property type="entry name" value="MFS_dom"/>
</dbReference>
<organism evidence="8 9">
    <name type="scientific">Kazachstania africana (strain ATCC 22294 / BCRC 22015 / CBS 2517 / CECT 1963 / NBRC 1671 / NRRL Y-8276)</name>
    <name type="common">Yeast</name>
    <name type="synonym">Kluyveromyces africanus</name>
    <dbReference type="NCBI Taxonomy" id="1071382"/>
    <lineage>
        <taxon>Eukaryota</taxon>
        <taxon>Fungi</taxon>
        <taxon>Dikarya</taxon>
        <taxon>Ascomycota</taxon>
        <taxon>Saccharomycotina</taxon>
        <taxon>Saccharomycetes</taxon>
        <taxon>Saccharomycetales</taxon>
        <taxon>Saccharomycetaceae</taxon>
        <taxon>Kazachstania</taxon>
    </lineage>
</organism>
<evidence type="ECO:0000256" key="5">
    <source>
        <dbReference type="SAM" id="MobiDB-lite"/>
    </source>
</evidence>
<dbReference type="KEGG" id="kaf:KAFR_0B00180"/>
<dbReference type="NCBIfam" id="TIGR00880">
    <property type="entry name" value="2_A_01_02"/>
    <property type="match status" value="1"/>
</dbReference>
<feature type="transmembrane region" description="Helical" evidence="6">
    <location>
        <begin position="156"/>
        <end position="175"/>
    </location>
</feature>
<feature type="domain" description="Major facilitator superfamily (MFS) profile" evidence="7">
    <location>
        <begin position="88"/>
        <end position="525"/>
    </location>
</feature>
<evidence type="ECO:0000256" key="1">
    <source>
        <dbReference type="ARBA" id="ARBA00004141"/>
    </source>
</evidence>
<feature type="transmembrane region" description="Helical" evidence="6">
    <location>
        <begin position="215"/>
        <end position="238"/>
    </location>
</feature>
<dbReference type="FunCoup" id="H2APL8">
    <property type="interactions" value="23"/>
</dbReference>
<dbReference type="GeneID" id="13882486"/>
<feature type="transmembrane region" description="Helical" evidence="6">
    <location>
        <begin position="126"/>
        <end position="144"/>
    </location>
</feature>
<evidence type="ECO:0000256" key="6">
    <source>
        <dbReference type="SAM" id="Phobius"/>
    </source>
</evidence>
<dbReference type="InterPro" id="IPR001958">
    <property type="entry name" value="Tet-R_TetA/multi-R_MdtG-like"/>
</dbReference>
<feature type="transmembrane region" description="Helical" evidence="6">
    <location>
        <begin position="181"/>
        <end position="203"/>
    </location>
</feature>
<feature type="transmembrane region" description="Helical" evidence="6">
    <location>
        <begin position="322"/>
        <end position="341"/>
    </location>
</feature>
<feature type="region of interest" description="Disordered" evidence="5">
    <location>
        <begin position="36"/>
        <end position="57"/>
    </location>
</feature>